<keyword evidence="8" id="KW-1185">Reference proteome</keyword>
<dbReference type="SUPFAM" id="SSF48264">
    <property type="entry name" value="Cytochrome P450"/>
    <property type="match status" value="1"/>
</dbReference>
<evidence type="ECO:0000256" key="3">
    <source>
        <dbReference type="ARBA" id="ARBA00022692"/>
    </source>
</evidence>
<organism evidence="7 8">
    <name type="scientific">Coptis chinensis</name>
    <dbReference type="NCBI Taxonomy" id="261450"/>
    <lineage>
        <taxon>Eukaryota</taxon>
        <taxon>Viridiplantae</taxon>
        <taxon>Streptophyta</taxon>
        <taxon>Embryophyta</taxon>
        <taxon>Tracheophyta</taxon>
        <taxon>Spermatophyta</taxon>
        <taxon>Magnoliopsida</taxon>
        <taxon>Ranunculales</taxon>
        <taxon>Ranunculaceae</taxon>
        <taxon>Coptidoideae</taxon>
        <taxon>Coptis</taxon>
    </lineage>
</organism>
<comment type="caution">
    <text evidence="7">The sequence shown here is derived from an EMBL/GenBank/DDBJ whole genome shotgun (WGS) entry which is preliminary data.</text>
</comment>
<evidence type="ECO:0000256" key="6">
    <source>
        <dbReference type="PIRSR" id="PIRSR602401-1"/>
    </source>
</evidence>
<evidence type="ECO:0000256" key="4">
    <source>
        <dbReference type="ARBA" id="ARBA00022989"/>
    </source>
</evidence>
<keyword evidence="5" id="KW-0472">Membrane</keyword>
<proteinExistence type="inferred from homology"/>
<keyword evidence="3" id="KW-0812">Transmembrane</keyword>
<comment type="subcellular location">
    <subcellularLocation>
        <location evidence="1">Membrane</location>
        <topology evidence="1">Single-pass membrane protein</topology>
    </subcellularLocation>
</comment>
<dbReference type="GO" id="GO:0020037">
    <property type="term" value="F:heme binding"/>
    <property type="evidence" value="ECO:0007669"/>
    <property type="project" value="InterPro"/>
</dbReference>
<dbReference type="Pfam" id="PF00067">
    <property type="entry name" value="p450"/>
    <property type="match status" value="1"/>
</dbReference>
<dbReference type="GO" id="GO:0016709">
    <property type="term" value="F:oxidoreductase activity, acting on paired donors, with incorporation or reduction of molecular oxygen, NAD(P)H as one donor, and incorporation of one atom of oxygen"/>
    <property type="evidence" value="ECO:0007669"/>
    <property type="project" value="TreeGrafter"/>
</dbReference>
<comment type="similarity">
    <text evidence="2">Belongs to the cytochrome P450 family.</text>
</comment>
<dbReference type="EMBL" id="JADFTS010000004">
    <property type="protein sequence ID" value="KAF9608825.1"/>
    <property type="molecule type" value="Genomic_DNA"/>
</dbReference>
<evidence type="ECO:0000256" key="2">
    <source>
        <dbReference type="ARBA" id="ARBA00010617"/>
    </source>
</evidence>
<dbReference type="PANTHER" id="PTHR47283">
    <property type="entry name" value="ENT-KAURENE OXIDASE, CHLOROPLASTIC"/>
    <property type="match status" value="1"/>
</dbReference>
<dbReference type="GO" id="GO:0005506">
    <property type="term" value="F:iron ion binding"/>
    <property type="evidence" value="ECO:0007669"/>
    <property type="project" value="InterPro"/>
</dbReference>
<dbReference type="PRINTS" id="PR00463">
    <property type="entry name" value="EP450I"/>
</dbReference>
<name>A0A835HXM0_9MAGN</name>
<dbReference type="GO" id="GO:0009686">
    <property type="term" value="P:gibberellin biosynthetic process"/>
    <property type="evidence" value="ECO:0007669"/>
    <property type="project" value="InterPro"/>
</dbReference>
<protein>
    <recommendedName>
        <fullName evidence="9">Cytochrome P450</fullName>
    </recommendedName>
</protein>
<dbReference type="GO" id="GO:0009707">
    <property type="term" value="C:chloroplast outer membrane"/>
    <property type="evidence" value="ECO:0007669"/>
    <property type="project" value="TreeGrafter"/>
</dbReference>
<evidence type="ECO:0008006" key="9">
    <source>
        <dbReference type="Google" id="ProtNLM"/>
    </source>
</evidence>
<evidence type="ECO:0000313" key="8">
    <source>
        <dbReference type="Proteomes" id="UP000631114"/>
    </source>
</evidence>
<feature type="binding site" description="axial binding residue" evidence="6">
    <location>
        <position position="140"/>
    </location>
    <ligand>
        <name>heme</name>
        <dbReference type="ChEBI" id="CHEBI:30413"/>
    </ligand>
    <ligandPart>
        <name>Fe</name>
        <dbReference type="ChEBI" id="CHEBI:18248"/>
    </ligandPart>
</feature>
<comment type="cofactor">
    <cofactor evidence="6">
        <name>heme</name>
        <dbReference type="ChEBI" id="CHEBI:30413"/>
    </cofactor>
</comment>
<keyword evidence="6" id="KW-0349">Heme</keyword>
<dbReference type="GO" id="GO:0052615">
    <property type="term" value="F:ent-kaurene oxidase activity"/>
    <property type="evidence" value="ECO:0007669"/>
    <property type="project" value="InterPro"/>
</dbReference>
<keyword evidence="6" id="KW-0408">Iron</keyword>
<dbReference type="GO" id="GO:0005783">
    <property type="term" value="C:endoplasmic reticulum"/>
    <property type="evidence" value="ECO:0007669"/>
    <property type="project" value="TreeGrafter"/>
</dbReference>
<evidence type="ECO:0000256" key="1">
    <source>
        <dbReference type="ARBA" id="ARBA00004167"/>
    </source>
</evidence>
<evidence type="ECO:0000313" key="7">
    <source>
        <dbReference type="EMBL" id="KAF9608825.1"/>
    </source>
</evidence>
<dbReference type="OrthoDB" id="2789670at2759"/>
<dbReference type="GO" id="GO:0010241">
    <property type="term" value="P:ent-kaurene oxidation to kaurenoic acid"/>
    <property type="evidence" value="ECO:0007669"/>
    <property type="project" value="InterPro"/>
</dbReference>
<dbReference type="GO" id="GO:0044550">
    <property type="term" value="P:secondary metabolite biosynthetic process"/>
    <property type="evidence" value="ECO:0007669"/>
    <property type="project" value="UniProtKB-ARBA"/>
</dbReference>
<dbReference type="InterPro" id="IPR044225">
    <property type="entry name" value="KO_chloroplastic"/>
</dbReference>
<dbReference type="InterPro" id="IPR001128">
    <property type="entry name" value="Cyt_P450"/>
</dbReference>
<gene>
    <name evidence="7" type="ORF">IFM89_011863</name>
</gene>
<dbReference type="InterPro" id="IPR002401">
    <property type="entry name" value="Cyt_P450_E_grp-I"/>
</dbReference>
<reference evidence="7 8" key="1">
    <citation type="submission" date="2020-10" db="EMBL/GenBank/DDBJ databases">
        <title>The Coptis chinensis genome and diversification of protoberbering-type alkaloids.</title>
        <authorList>
            <person name="Wang B."/>
            <person name="Shu S."/>
            <person name="Song C."/>
            <person name="Liu Y."/>
        </authorList>
    </citation>
    <scope>NUCLEOTIDE SEQUENCE [LARGE SCALE GENOMIC DNA]</scope>
    <source>
        <strain evidence="7">HL-2020</strain>
        <tissue evidence="7">Leaf</tissue>
    </source>
</reference>
<accession>A0A835HXM0</accession>
<sequence length="196" mass="22585">MGAIDVDWRDFFPYLRWFPNKSLEMNIERMDKRRKAVMKTLIGQQEKRIASGEDVSHSYVSFMLSEAKVIPLTYAHEDTELGGYHIPAGSEIAINIYGCSMDKKQWDEPEKWKPDRFFSSEYDSTDMYKTMAFGGGKRICTGSQQGMTISCMAIGRFVQEFKWRLMEREKDDVDTLGLTSSKLNPMCAILTVNLQD</sequence>
<dbReference type="Gene3D" id="1.10.630.10">
    <property type="entry name" value="Cytochrome P450"/>
    <property type="match status" value="1"/>
</dbReference>
<keyword evidence="6" id="KW-0479">Metal-binding</keyword>
<keyword evidence="4" id="KW-1133">Transmembrane helix</keyword>
<dbReference type="InterPro" id="IPR036396">
    <property type="entry name" value="Cyt_P450_sf"/>
</dbReference>
<dbReference type="AlphaFoldDB" id="A0A835HXM0"/>
<dbReference type="Proteomes" id="UP000631114">
    <property type="component" value="Unassembled WGS sequence"/>
</dbReference>
<dbReference type="PANTHER" id="PTHR47283:SF1">
    <property type="entry name" value="ENT-KAURENE OXIDASE, CHLOROPLASTIC"/>
    <property type="match status" value="1"/>
</dbReference>
<evidence type="ECO:0000256" key="5">
    <source>
        <dbReference type="ARBA" id="ARBA00023136"/>
    </source>
</evidence>